<organism evidence="9 10">
    <name type="scientific">Acidihalobacter ferrooxydans</name>
    <dbReference type="NCBI Taxonomy" id="1765967"/>
    <lineage>
        <taxon>Bacteria</taxon>
        <taxon>Pseudomonadati</taxon>
        <taxon>Pseudomonadota</taxon>
        <taxon>Gammaproteobacteria</taxon>
        <taxon>Chromatiales</taxon>
        <taxon>Ectothiorhodospiraceae</taxon>
        <taxon>Acidihalobacter</taxon>
    </lineage>
</organism>
<evidence type="ECO:0000256" key="7">
    <source>
        <dbReference type="PIRSR" id="PIRSR000446-1"/>
    </source>
</evidence>
<dbReference type="NCBIfam" id="TIGR00128">
    <property type="entry name" value="fabD"/>
    <property type="match status" value="1"/>
</dbReference>
<proteinExistence type="inferred from homology"/>
<evidence type="ECO:0000256" key="4">
    <source>
        <dbReference type="ARBA" id="ARBA00023315"/>
    </source>
</evidence>
<dbReference type="GO" id="GO:0004314">
    <property type="term" value="F:[acyl-carrier-protein] S-malonyltransferase activity"/>
    <property type="evidence" value="ECO:0007669"/>
    <property type="project" value="UniProtKB-EC"/>
</dbReference>
<keyword evidence="10" id="KW-1185">Reference proteome</keyword>
<dbReference type="AlphaFoldDB" id="A0A1P8UIQ9"/>
<reference evidence="9 10" key="1">
    <citation type="submission" date="2017-01" db="EMBL/GenBank/DDBJ databases">
        <title>Draft sequence of Acidihalobacter ferrooxidans strain DSM 14175 (strain V8).</title>
        <authorList>
            <person name="Khaleque H.N."/>
            <person name="Ramsay J.P."/>
            <person name="Murphy R.J.T."/>
            <person name="Kaksonen A.H."/>
            <person name="Boxall N.J."/>
            <person name="Watkin E.L.J."/>
        </authorList>
    </citation>
    <scope>NUCLEOTIDE SEQUENCE [LARGE SCALE GENOMIC DNA]</scope>
    <source>
        <strain evidence="9 10">V8</strain>
    </source>
</reference>
<evidence type="ECO:0000259" key="8">
    <source>
        <dbReference type="SMART" id="SM00827"/>
    </source>
</evidence>
<dbReference type="InterPro" id="IPR004410">
    <property type="entry name" value="Malonyl_CoA-ACP_transAc_FabD"/>
</dbReference>
<dbReference type="InterPro" id="IPR014043">
    <property type="entry name" value="Acyl_transferase_dom"/>
</dbReference>
<dbReference type="SUPFAM" id="SSF55048">
    <property type="entry name" value="Probable ACP-binding domain of malonyl-CoA ACP transacylase"/>
    <property type="match status" value="1"/>
</dbReference>
<dbReference type="Gene3D" id="3.40.366.10">
    <property type="entry name" value="Malonyl-Coenzyme A Acyl Carrier Protein, domain 2"/>
    <property type="match status" value="1"/>
</dbReference>
<evidence type="ECO:0000256" key="5">
    <source>
        <dbReference type="ARBA" id="ARBA00048462"/>
    </source>
</evidence>
<evidence type="ECO:0000256" key="2">
    <source>
        <dbReference type="ARBA" id="ARBA00018953"/>
    </source>
</evidence>
<accession>A0A1P8UIQ9</accession>
<dbReference type="InterPro" id="IPR016035">
    <property type="entry name" value="Acyl_Trfase/lysoPLipase"/>
</dbReference>
<feature type="active site" evidence="7">
    <location>
        <position position="91"/>
    </location>
</feature>
<dbReference type="SMART" id="SM00827">
    <property type="entry name" value="PKS_AT"/>
    <property type="match status" value="1"/>
</dbReference>
<dbReference type="GO" id="GO:0006633">
    <property type="term" value="P:fatty acid biosynthetic process"/>
    <property type="evidence" value="ECO:0007669"/>
    <property type="project" value="TreeGrafter"/>
</dbReference>
<dbReference type="SUPFAM" id="SSF52151">
    <property type="entry name" value="FabD/lysophospholipase-like"/>
    <property type="match status" value="1"/>
</dbReference>
<dbReference type="PANTHER" id="PTHR42681">
    <property type="entry name" value="MALONYL-COA-ACYL CARRIER PROTEIN TRANSACYLASE, MITOCHONDRIAL"/>
    <property type="match status" value="1"/>
</dbReference>
<keyword evidence="3 6" id="KW-0808">Transferase</keyword>
<dbReference type="KEGG" id="afy:BW247_11595"/>
<dbReference type="RefSeq" id="WP_076837288.1">
    <property type="nucleotide sequence ID" value="NZ_CP019434.1"/>
</dbReference>
<comment type="similarity">
    <text evidence="6">Belongs to the fabD family.</text>
</comment>
<dbReference type="Pfam" id="PF00698">
    <property type="entry name" value="Acyl_transf_1"/>
    <property type="match status" value="1"/>
</dbReference>
<evidence type="ECO:0000313" key="9">
    <source>
        <dbReference type="EMBL" id="APZ43651.1"/>
    </source>
</evidence>
<evidence type="ECO:0000256" key="1">
    <source>
        <dbReference type="ARBA" id="ARBA00013258"/>
    </source>
</evidence>
<dbReference type="STRING" id="1765967.BW247_11595"/>
<comment type="catalytic activity">
    <reaction evidence="5 6">
        <text>holo-[ACP] + malonyl-CoA = malonyl-[ACP] + CoA</text>
        <dbReference type="Rhea" id="RHEA:41792"/>
        <dbReference type="Rhea" id="RHEA-COMP:9623"/>
        <dbReference type="Rhea" id="RHEA-COMP:9685"/>
        <dbReference type="ChEBI" id="CHEBI:57287"/>
        <dbReference type="ChEBI" id="CHEBI:57384"/>
        <dbReference type="ChEBI" id="CHEBI:64479"/>
        <dbReference type="ChEBI" id="CHEBI:78449"/>
        <dbReference type="EC" id="2.3.1.39"/>
    </reaction>
</comment>
<evidence type="ECO:0000256" key="6">
    <source>
        <dbReference type="PIRNR" id="PIRNR000446"/>
    </source>
</evidence>
<dbReference type="InterPro" id="IPR050858">
    <property type="entry name" value="Mal-CoA-ACP_Trans/PKS_FabD"/>
</dbReference>
<dbReference type="InterPro" id="IPR001227">
    <property type="entry name" value="Ac_transferase_dom_sf"/>
</dbReference>
<evidence type="ECO:0000256" key="3">
    <source>
        <dbReference type="ARBA" id="ARBA00022679"/>
    </source>
</evidence>
<dbReference type="InterPro" id="IPR024925">
    <property type="entry name" value="Malonyl_CoA-ACP_transAc"/>
</dbReference>
<name>A0A1P8UIQ9_9GAMM</name>
<dbReference type="PIRSF" id="PIRSF000446">
    <property type="entry name" value="Mct"/>
    <property type="match status" value="1"/>
</dbReference>
<protein>
    <recommendedName>
        <fullName evidence="2 6">Malonyl CoA-acyl carrier protein transacylase</fullName>
        <ecNumber evidence="1 6">2.3.1.39</ecNumber>
    </recommendedName>
</protein>
<sequence length="314" mass="33209">MSFAAVFPGQGSQSIGMLSALSDRYPQVRETFQQASDVLSLDLWSLVQNGPIEDLNQTRLTQPVMLTAGMAVWNVWSEEGGCRPEMMAGHSLGEYTALVCAGALRFEDAVRVVAERGRLMQDAVAQGVGAMAAILGLTAQQVADLCAEAAAGEVVEAVNFNAPGQVVVAGHAGAVARLMALATEAGAKRALPLPVSVPSHCSLMTPAAEALREVLAGVEFSAPRIPVIHNYDVSAHFDPQSIREALVQQINHPVRWVETVEGFADEGIAVVFEFGPGKVLSGLNKRIDRTLKALCVEDTKSTDAALALCEEFGA</sequence>
<dbReference type="GO" id="GO:0005829">
    <property type="term" value="C:cytosol"/>
    <property type="evidence" value="ECO:0007669"/>
    <property type="project" value="TreeGrafter"/>
</dbReference>
<feature type="active site" evidence="7">
    <location>
        <position position="200"/>
    </location>
</feature>
<dbReference type="PANTHER" id="PTHR42681:SF1">
    <property type="entry name" value="MALONYL-COA-ACYL CARRIER PROTEIN TRANSACYLASE, MITOCHONDRIAL"/>
    <property type="match status" value="1"/>
</dbReference>
<dbReference type="Gene3D" id="3.30.70.250">
    <property type="entry name" value="Malonyl-CoA ACP transacylase, ACP-binding"/>
    <property type="match status" value="1"/>
</dbReference>
<dbReference type="Proteomes" id="UP000243807">
    <property type="component" value="Chromosome"/>
</dbReference>
<gene>
    <name evidence="9" type="ORF">BW247_11595</name>
</gene>
<dbReference type="OrthoDB" id="9808564at2"/>
<dbReference type="FunFam" id="3.30.70.250:FF:000001">
    <property type="entry name" value="Malonyl CoA-acyl carrier protein transacylase"/>
    <property type="match status" value="1"/>
</dbReference>
<dbReference type="EC" id="2.3.1.39" evidence="1 6"/>
<dbReference type="EMBL" id="CP019434">
    <property type="protein sequence ID" value="APZ43651.1"/>
    <property type="molecule type" value="Genomic_DNA"/>
</dbReference>
<feature type="domain" description="Malonyl-CoA:ACP transacylase (MAT)" evidence="8">
    <location>
        <begin position="6"/>
        <end position="312"/>
    </location>
</feature>
<keyword evidence="4 6" id="KW-0012">Acyltransferase</keyword>
<evidence type="ECO:0000313" key="10">
    <source>
        <dbReference type="Proteomes" id="UP000243807"/>
    </source>
</evidence>
<dbReference type="InterPro" id="IPR016036">
    <property type="entry name" value="Malonyl_transacylase_ACP-bd"/>
</dbReference>